<dbReference type="Pfam" id="PF09534">
    <property type="entry name" value="Trp_oprn_chp"/>
    <property type="match status" value="1"/>
</dbReference>
<feature type="transmembrane region" description="Helical" evidence="2">
    <location>
        <begin position="49"/>
        <end position="68"/>
    </location>
</feature>
<feature type="transmembrane region" description="Helical" evidence="2">
    <location>
        <begin position="75"/>
        <end position="96"/>
    </location>
</feature>
<dbReference type="EMBL" id="SHLA01000001">
    <property type="protein sequence ID" value="RZU61202.1"/>
    <property type="molecule type" value="Genomic_DNA"/>
</dbReference>
<dbReference type="InterPro" id="IPR019051">
    <property type="entry name" value="Trp_biosyn_TM_oprn/chp"/>
</dbReference>
<evidence type="ECO:0000256" key="1">
    <source>
        <dbReference type="SAM" id="MobiDB-lite"/>
    </source>
</evidence>
<organism evidence="3 4">
    <name type="scientific">Zhihengliuella halotolerans</name>
    <dbReference type="NCBI Taxonomy" id="370736"/>
    <lineage>
        <taxon>Bacteria</taxon>
        <taxon>Bacillati</taxon>
        <taxon>Actinomycetota</taxon>
        <taxon>Actinomycetes</taxon>
        <taxon>Micrococcales</taxon>
        <taxon>Micrococcaceae</taxon>
        <taxon>Zhihengliuella</taxon>
    </lineage>
</organism>
<evidence type="ECO:0000313" key="4">
    <source>
        <dbReference type="Proteomes" id="UP000292685"/>
    </source>
</evidence>
<protein>
    <submittedName>
        <fullName evidence="3">Putative membrane protein (TIGR02234 family)</fullName>
    </submittedName>
</protein>
<feature type="region of interest" description="Disordered" evidence="1">
    <location>
        <begin position="165"/>
        <end position="191"/>
    </location>
</feature>
<feature type="compositionally biased region" description="Basic and acidic residues" evidence="1">
    <location>
        <begin position="179"/>
        <end position="191"/>
    </location>
</feature>
<evidence type="ECO:0000313" key="3">
    <source>
        <dbReference type="EMBL" id="RZU61202.1"/>
    </source>
</evidence>
<accession>A0A4Q8AAQ1</accession>
<dbReference type="OrthoDB" id="4955044at2"/>
<name>A0A4Q8AAQ1_9MICC</name>
<sequence>MMSRRTSVLVALAGALLALLAVTRTWVTVTPAESAIVQGVVVVPGSEAATSVSALAIVALAAGISLSIAGRVARYVVAAVLVAAGVGIGFASASVLGNPETAAAGMVGEAAGTAQILADYTTSLWPFVGIAAGVWTAAAGVVVAVGARRWAESRKYAAAGEQAAAPRAGDDSAVDEIDGWDRLSRGEDPTR</sequence>
<reference evidence="3 4" key="1">
    <citation type="submission" date="2019-02" db="EMBL/GenBank/DDBJ databases">
        <title>Sequencing the genomes of 1000 actinobacteria strains.</title>
        <authorList>
            <person name="Klenk H.-P."/>
        </authorList>
    </citation>
    <scope>NUCLEOTIDE SEQUENCE [LARGE SCALE GENOMIC DNA]</scope>
    <source>
        <strain evidence="3 4">DSM 17364</strain>
    </source>
</reference>
<keyword evidence="2" id="KW-0812">Transmembrane</keyword>
<keyword evidence="2" id="KW-1133">Transmembrane helix</keyword>
<proteinExistence type="predicted"/>
<dbReference type="Proteomes" id="UP000292685">
    <property type="component" value="Unassembled WGS sequence"/>
</dbReference>
<gene>
    <name evidence="3" type="ORF">EV380_0764</name>
</gene>
<dbReference type="AlphaFoldDB" id="A0A4Q8AAQ1"/>
<feature type="transmembrane region" description="Helical" evidence="2">
    <location>
        <begin position="124"/>
        <end position="147"/>
    </location>
</feature>
<keyword evidence="4" id="KW-1185">Reference proteome</keyword>
<keyword evidence="2" id="KW-0472">Membrane</keyword>
<dbReference type="RefSeq" id="WP_102158925.1">
    <property type="nucleotide sequence ID" value="NZ_PGGT01000028.1"/>
</dbReference>
<evidence type="ECO:0000256" key="2">
    <source>
        <dbReference type="SAM" id="Phobius"/>
    </source>
</evidence>
<comment type="caution">
    <text evidence="3">The sequence shown here is derived from an EMBL/GenBank/DDBJ whole genome shotgun (WGS) entry which is preliminary data.</text>
</comment>